<dbReference type="GO" id="GO:0030288">
    <property type="term" value="C:outer membrane-bounded periplasmic space"/>
    <property type="evidence" value="ECO:0007669"/>
    <property type="project" value="TreeGrafter"/>
</dbReference>
<dbReference type="SUPFAM" id="SSF53254">
    <property type="entry name" value="Phosphoglycerate mutase-like"/>
    <property type="match status" value="1"/>
</dbReference>
<protein>
    <submittedName>
        <fullName evidence="3">4-phytase/acid phosphatase</fullName>
    </submittedName>
</protein>
<dbReference type="CDD" id="cd07061">
    <property type="entry name" value="HP_HAP_like"/>
    <property type="match status" value="1"/>
</dbReference>
<evidence type="ECO:0000313" key="4">
    <source>
        <dbReference type="Proteomes" id="UP000292958"/>
    </source>
</evidence>
<name>A0A4Q7YYY5_9BACT</name>
<keyword evidence="2" id="KW-0378">Hydrolase</keyword>
<comment type="similarity">
    <text evidence="1">Belongs to the histidine acid phosphatase family.</text>
</comment>
<dbReference type="PROSITE" id="PS00616">
    <property type="entry name" value="HIS_ACID_PHOSPHAT_1"/>
    <property type="match status" value="1"/>
</dbReference>
<reference evidence="3 4" key="1">
    <citation type="submission" date="2019-02" db="EMBL/GenBank/DDBJ databases">
        <title>Genomic Encyclopedia of Archaeal and Bacterial Type Strains, Phase II (KMG-II): from individual species to whole genera.</title>
        <authorList>
            <person name="Goeker M."/>
        </authorList>
    </citation>
    <scope>NUCLEOTIDE SEQUENCE [LARGE SCALE GENOMIC DNA]</scope>
    <source>
        <strain evidence="3 4">DSM 18101</strain>
    </source>
</reference>
<organism evidence="3 4">
    <name type="scientific">Edaphobacter modestus</name>
    <dbReference type="NCBI Taxonomy" id="388466"/>
    <lineage>
        <taxon>Bacteria</taxon>
        <taxon>Pseudomonadati</taxon>
        <taxon>Acidobacteriota</taxon>
        <taxon>Terriglobia</taxon>
        <taxon>Terriglobales</taxon>
        <taxon>Acidobacteriaceae</taxon>
        <taxon>Edaphobacter</taxon>
    </lineage>
</organism>
<proteinExistence type="inferred from homology"/>
<accession>A0A4Q7YYY5</accession>
<dbReference type="Proteomes" id="UP000292958">
    <property type="component" value="Unassembled WGS sequence"/>
</dbReference>
<dbReference type="Gene3D" id="3.40.50.1240">
    <property type="entry name" value="Phosphoglycerate mutase-like"/>
    <property type="match status" value="2"/>
</dbReference>
<evidence type="ECO:0000256" key="2">
    <source>
        <dbReference type="ARBA" id="ARBA00022801"/>
    </source>
</evidence>
<evidence type="ECO:0000313" key="3">
    <source>
        <dbReference type="EMBL" id="RZU42369.1"/>
    </source>
</evidence>
<comment type="caution">
    <text evidence="3">The sequence shown here is derived from an EMBL/GenBank/DDBJ whole genome shotgun (WGS) entry which is preliminary data.</text>
</comment>
<dbReference type="Pfam" id="PF00328">
    <property type="entry name" value="His_Phos_2"/>
    <property type="match status" value="1"/>
</dbReference>
<evidence type="ECO:0000256" key="1">
    <source>
        <dbReference type="ARBA" id="ARBA00005375"/>
    </source>
</evidence>
<dbReference type="InterPro" id="IPR029033">
    <property type="entry name" value="His_PPase_superfam"/>
</dbReference>
<dbReference type="AlphaFoldDB" id="A0A4Q7YYY5"/>
<gene>
    <name evidence="3" type="ORF">BDD14_3936</name>
</gene>
<dbReference type="InterPro" id="IPR033379">
    <property type="entry name" value="Acid_Pase_AS"/>
</dbReference>
<sequence length="440" mass="47921">MIRQIVTLCWVMYVICSPLLGQASREPNKGQLQFVIYLSRHGVRSPTGKAAQYSVYSKGSWPIWDVPPGYLTKHGYHLMELFGAYDRLALAQQGLVASSGCADAVNVTFYADSDQRTRETGKALAAGMFPGCSVPVRALEEQANDPLFHPVKTKVDSSDSRLAFSALAGRIGNDPQNLTEAHRAQLSVLDKLLETCGTTRQDQKRVSLFEIPSTLSMGQGDHLVDIKGPLSTAGTFTENFLLEYTEGMDTSSVGWGCVDGAAVRTLIDLHTASVDFAQRTPAIAKRQASNLLGQVHLSLNQAIIGKPIAGALGKPMDKVLFLIGHDTNLTNIAGLLRINWIIDGRRDDTPPGGSLIFELWKTDGNKYSVRTYYTAQTLEQMRNATELSLAAPPPRIPIFIPDCSKNDFSCDWDDFSRTLLQLTGGISTAGKAGTAELDPR</sequence>
<dbReference type="GO" id="GO:0050308">
    <property type="term" value="F:sugar-phosphatase activity"/>
    <property type="evidence" value="ECO:0007669"/>
    <property type="project" value="TreeGrafter"/>
</dbReference>
<dbReference type="PANTHER" id="PTHR11567:SF110">
    <property type="entry name" value="2-PHOSPHOXYLOSE PHOSPHATASE 1"/>
    <property type="match status" value="1"/>
</dbReference>
<dbReference type="RefSeq" id="WP_165420147.1">
    <property type="nucleotide sequence ID" value="NZ_SHKW01000001.1"/>
</dbReference>
<keyword evidence="4" id="KW-1185">Reference proteome</keyword>
<dbReference type="EMBL" id="SHKW01000001">
    <property type="protein sequence ID" value="RZU42369.1"/>
    <property type="molecule type" value="Genomic_DNA"/>
</dbReference>
<dbReference type="InterPro" id="IPR000560">
    <property type="entry name" value="His_Pase_clade-2"/>
</dbReference>
<dbReference type="PANTHER" id="PTHR11567">
    <property type="entry name" value="ACID PHOSPHATASE-RELATED"/>
    <property type="match status" value="1"/>
</dbReference>
<dbReference type="InterPro" id="IPR050645">
    <property type="entry name" value="Histidine_acid_phosphatase"/>
</dbReference>